<feature type="transmembrane region" description="Helical" evidence="1">
    <location>
        <begin position="380"/>
        <end position="403"/>
    </location>
</feature>
<keyword evidence="3" id="KW-1185">Reference proteome</keyword>
<dbReference type="OrthoDB" id="5428890at2759"/>
<name>A0A553I7U0_9PEZI</name>
<dbReference type="AlphaFoldDB" id="A0A553I7U0"/>
<gene>
    <name evidence="2" type="ORF">FHL15_002995</name>
</gene>
<keyword evidence="1" id="KW-0812">Transmembrane</keyword>
<comment type="caution">
    <text evidence="2">The sequence shown here is derived from an EMBL/GenBank/DDBJ whole genome shotgun (WGS) entry which is preliminary data.</text>
</comment>
<protein>
    <submittedName>
        <fullName evidence="2">Uncharacterized protein</fullName>
    </submittedName>
</protein>
<evidence type="ECO:0000256" key="1">
    <source>
        <dbReference type="SAM" id="Phobius"/>
    </source>
</evidence>
<organism evidence="2 3">
    <name type="scientific">Xylaria flabelliformis</name>
    <dbReference type="NCBI Taxonomy" id="2512241"/>
    <lineage>
        <taxon>Eukaryota</taxon>
        <taxon>Fungi</taxon>
        <taxon>Dikarya</taxon>
        <taxon>Ascomycota</taxon>
        <taxon>Pezizomycotina</taxon>
        <taxon>Sordariomycetes</taxon>
        <taxon>Xylariomycetidae</taxon>
        <taxon>Xylariales</taxon>
        <taxon>Xylariaceae</taxon>
        <taxon>Xylaria</taxon>
    </lineage>
</organism>
<dbReference type="Proteomes" id="UP000319160">
    <property type="component" value="Unassembled WGS sequence"/>
</dbReference>
<accession>A0A553I7U0</accession>
<keyword evidence="1" id="KW-1133">Transmembrane helix</keyword>
<evidence type="ECO:0000313" key="3">
    <source>
        <dbReference type="Proteomes" id="UP000319160"/>
    </source>
</evidence>
<evidence type="ECO:0000313" key="2">
    <source>
        <dbReference type="EMBL" id="TRX96271.1"/>
    </source>
</evidence>
<proteinExistence type="predicted"/>
<sequence length="417" mass="47419">MTQTFRFKPKRVRTPNDALSGLFPDLPWYGRWLQEQLRLQPSSMFDCLPGFDREHDASLTDIFLPLCSKVSNIINNDDGPSIDNIVDSLLKEGSINAGDEYQHLDSAINLVFGIIGWLTMLYRPDSLSCSPTEFCIADEMDGHNGDGHMSLKQDRIGSSKRLCDFLLGFGLMIPPANSHAIADAEEIKLYNKLKSVEPSTLNLFLLTTIGGVSVEWTDCLACHLELDKDARVVYLFCYPSFCQANLRKAAAEAGIIYACSSDNFDNHYWGTEQDVSQLLKEVLLSYRLLFGQNIRSRRLFQKLSPFQGMSPNVRDNLLTQLCTRKDSDMPFEIIQRDSYELARDFPHLRTKIVRLNNHLNQKKPRSWAELWLDNRDSASWLTFWAVIIIGGIGLLLAFIQVILQIIQLAYQFQHPGS</sequence>
<reference evidence="3" key="1">
    <citation type="submission" date="2019-06" db="EMBL/GenBank/DDBJ databases">
        <title>Draft genome sequence of the griseofulvin-producing fungus Xylaria cubensis strain G536.</title>
        <authorList>
            <person name="Mead M.E."/>
            <person name="Raja H.A."/>
            <person name="Steenwyk J.L."/>
            <person name="Knowles S.L."/>
            <person name="Oberlies N.H."/>
            <person name="Rokas A."/>
        </authorList>
    </citation>
    <scope>NUCLEOTIDE SEQUENCE [LARGE SCALE GENOMIC DNA]</scope>
    <source>
        <strain evidence="3">G536</strain>
    </source>
</reference>
<dbReference type="STRING" id="2512241.A0A553I7U0"/>
<keyword evidence="1" id="KW-0472">Membrane</keyword>
<dbReference type="EMBL" id="VFLP01000012">
    <property type="protein sequence ID" value="TRX96271.1"/>
    <property type="molecule type" value="Genomic_DNA"/>
</dbReference>